<reference evidence="2 3" key="1">
    <citation type="submission" date="2016-12" db="EMBL/GenBank/DDBJ databases">
        <title>The genomes of Aspergillus section Nigri reveals drivers in fungal speciation.</title>
        <authorList>
            <consortium name="DOE Joint Genome Institute"/>
            <person name="Vesth T.C."/>
            <person name="Nybo J."/>
            <person name="Theobald S."/>
            <person name="Brandl J."/>
            <person name="Frisvad J.C."/>
            <person name="Nielsen K.F."/>
            <person name="Lyhne E.K."/>
            <person name="Kogle M.E."/>
            <person name="Kuo A."/>
            <person name="Riley R."/>
            <person name="Clum A."/>
            <person name="Nolan M."/>
            <person name="Lipzen A."/>
            <person name="Salamov A."/>
            <person name="Henrissat B."/>
            <person name="Wiebenga A."/>
            <person name="De Vries R.P."/>
            <person name="Grigoriev I.V."/>
            <person name="Mortensen U.H."/>
            <person name="Andersen M.R."/>
            <person name="Baker S.E."/>
        </authorList>
    </citation>
    <scope>NUCLEOTIDE SEQUENCE [LARGE SCALE GENOMIC DNA]</scope>
    <source>
        <strain evidence="2 3">JOP 1030-1</strain>
    </source>
</reference>
<feature type="compositionally biased region" description="Low complexity" evidence="1">
    <location>
        <begin position="198"/>
        <end position="223"/>
    </location>
</feature>
<dbReference type="GeneID" id="37071707"/>
<dbReference type="EMBL" id="KZ821250">
    <property type="protein sequence ID" value="PYH42666.1"/>
    <property type="molecule type" value="Genomic_DNA"/>
</dbReference>
<dbReference type="RefSeq" id="XP_025428648.1">
    <property type="nucleotide sequence ID" value="XM_025570479.1"/>
</dbReference>
<dbReference type="STRING" id="1450539.A0A318Z6A0"/>
<protein>
    <submittedName>
        <fullName evidence="2">Uncharacterized protein</fullName>
    </submittedName>
</protein>
<feature type="compositionally biased region" description="Low complexity" evidence="1">
    <location>
        <begin position="83"/>
        <end position="98"/>
    </location>
</feature>
<feature type="region of interest" description="Disordered" evidence="1">
    <location>
        <begin position="18"/>
        <end position="230"/>
    </location>
</feature>
<evidence type="ECO:0000313" key="3">
    <source>
        <dbReference type="Proteomes" id="UP000248349"/>
    </source>
</evidence>
<keyword evidence="3" id="KW-1185">Reference proteome</keyword>
<evidence type="ECO:0000313" key="2">
    <source>
        <dbReference type="EMBL" id="PYH42666.1"/>
    </source>
</evidence>
<dbReference type="Proteomes" id="UP000248349">
    <property type="component" value="Unassembled WGS sequence"/>
</dbReference>
<feature type="compositionally biased region" description="Polar residues" evidence="1">
    <location>
        <begin position="182"/>
        <end position="192"/>
    </location>
</feature>
<sequence>MSPFTSIASWLCCIPSHKSAPSAPRDSYPAHQQPVHPTNTPDNEGYLPPTPPLPAYTPHPHTLTEKTLALHPRPSSASLNEKSAAATTSTSEPASSVALGSAVPPPAATPYAHPYPTAPPAAPTPPPAPSYPPYYHNSTSRLFDPDDSSDTSSTLSFPSTSSYGNTSTATRETPPPPYSPRSLATGSRTMSPVPSLMSDSGRSSSSSNSSSSGGSVVASGVGRSSEEMVQIAAPRPVVVWDGRTTGRGWGDLYD</sequence>
<name>A0A318Z6A0_9EURO</name>
<accession>A0A318Z6A0</accession>
<evidence type="ECO:0000256" key="1">
    <source>
        <dbReference type="SAM" id="MobiDB-lite"/>
    </source>
</evidence>
<gene>
    <name evidence="2" type="ORF">BP01DRAFT_132408</name>
</gene>
<feature type="compositionally biased region" description="Low complexity" evidence="1">
    <location>
        <begin position="150"/>
        <end position="162"/>
    </location>
</feature>
<dbReference type="OrthoDB" id="4508018at2759"/>
<dbReference type="AlphaFoldDB" id="A0A318Z6A0"/>
<feature type="compositionally biased region" description="Pro residues" evidence="1">
    <location>
        <begin position="48"/>
        <end position="57"/>
    </location>
</feature>
<proteinExistence type="predicted"/>
<organism evidence="2 3">
    <name type="scientific">Aspergillus saccharolyticus JOP 1030-1</name>
    <dbReference type="NCBI Taxonomy" id="1450539"/>
    <lineage>
        <taxon>Eukaryota</taxon>
        <taxon>Fungi</taxon>
        <taxon>Dikarya</taxon>
        <taxon>Ascomycota</taxon>
        <taxon>Pezizomycotina</taxon>
        <taxon>Eurotiomycetes</taxon>
        <taxon>Eurotiomycetidae</taxon>
        <taxon>Eurotiales</taxon>
        <taxon>Aspergillaceae</taxon>
        <taxon>Aspergillus</taxon>
        <taxon>Aspergillus subgen. Circumdati</taxon>
    </lineage>
</organism>
<feature type="compositionally biased region" description="Pro residues" evidence="1">
    <location>
        <begin position="116"/>
        <end position="132"/>
    </location>
</feature>